<gene>
    <name evidence="2" type="ORF">D805_0205</name>
</gene>
<dbReference type="EMBL" id="CP004346">
    <property type="protein sequence ID" value="AGH40472.1"/>
    <property type="molecule type" value="Genomic_DNA"/>
</dbReference>
<dbReference type="AlphaFoldDB" id="M4RPK9"/>
<keyword evidence="3" id="KW-1185">Reference proteome</keyword>
<evidence type="ECO:0000313" key="3">
    <source>
        <dbReference type="Proteomes" id="UP000011835"/>
    </source>
</evidence>
<name>M4RPK9_9BIFI</name>
<sequence>MQIDIAAAVDCPQAIHRIIPNMWIIICVIHTVIPTMWITWFSIHILWHPRVAQVSNMKTAYRRRGSKMNDQCCRQTGLSDAVKLIVRHRRLRLSSGQTVGLCMPGRT</sequence>
<dbReference type="HOGENOM" id="CLU_2204906_0_0_11"/>
<organism evidence="2 3">
    <name type="scientific">Bifidobacterium thermophilum RBL67</name>
    <dbReference type="NCBI Taxonomy" id="1254439"/>
    <lineage>
        <taxon>Bacteria</taxon>
        <taxon>Bacillati</taxon>
        <taxon>Actinomycetota</taxon>
        <taxon>Actinomycetes</taxon>
        <taxon>Bifidobacteriales</taxon>
        <taxon>Bifidobacteriaceae</taxon>
        <taxon>Bifidobacterium</taxon>
    </lineage>
</organism>
<feature type="transmembrane region" description="Helical" evidence="1">
    <location>
        <begin position="22"/>
        <end position="47"/>
    </location>
</feature>
<reference evidence="2 3" key="1">
    <citation type="journal article" date="2013" name="Genome Announc.">
        <title>Complete Genome Sequence of the Probiotic Bifidobacterium thermophilum Strain RBL67.</title>
        <authorList>
            <person name="Jans C."/>
            <person name="Lacroix C."/>
            <person name="Follador R."/>
            <person name="Stevens M.J."/>
        </authorList>
    </citation>
    <scope>NUCLEOTIDE SEQUENCE [LARGE SCALE GENOMIC DNA]</scope>
    <source>
        <strain evidence="2 3">RBL67</strain>
    </source>
</reference>
<dbReference type="KEGG" id="btp:D805_0205"/>
<keyword evidence="1" id="KW-0812">Transmembrane</keyword>
<keyword evidence="1" id="KW-0472">Membrane</keyword>
<accession>M4RPK9</accession>
<evidence type="ECO:0000256" key="1">
    <source>
        <dbReference type="SAM" id="Phobius"/>
    </source>
</evidence>
<keyword evidence="1" id="KW-1133">Transmembrane helix</keyword>
<proteinExistence type="predicted"/>
<evidence type="ECO:0000313" key="2">
    <source>
        <dbReference type="EMBL" id="AGH40472.1"/>
    </source>
</evidence>
<dbReference type="Proteomes" id="UP000011835">
    <property type="component" value="Chromosome"/>
</dbReference>
<protein>
    <submittedName>
        <fullName evidence="2">Uncharacterized protein</fullName>
    </submittedName>
</protein>